<dbReference type="InterPro" id="IPR011011">
    <property type="entry name" value="Znf_FYVE_PHD"/>
</dbReference>
<evidence type="ECO:0000256" key="4">
    <source>
        <dbReference type="PROSITE-ProRule" id="PRU00091"/>
    </source>
</evidence>
<dbReference type="SMART" id="SM00064">
    <property type="entry name" value="FYVE"/>
    <property type="match status" value="1"/>
</dbReference>
<dbReference type="InterPro" id="IPR000306">
    <property type="entry name" value="Znf_FYVE"/>
</dbReference>
<sequence length="704" mass="78703">MGEGRATTSTAMSDMQKCFWGVSSGVQLHSQQPQRPQQVPIRSTINLGQTLRPFEQSLRSFEQTVNPFEETIRPFAQTSKPSSAHTRHAQQLPTRPSQQHASRPPRRNNQPPQSQQLPLPSQQALRHSVATLRPPRVSHQVARPSERPSQQFSNHRVSSFQRSLGPSRPVSNHRESHQTLPGTPMTLSDLVTEEPTDSSNNDNSPLTVELSPRRRREVISRMKKSVKKAMDSMLPDSPNNPQWKLKLRKKDVTCYVDETSVTPGQTRFCCVSHTHATVDEVMALFLSTNKETKLRNNRLLYDNLLETRVLTELREPTKERPMNSMSVRYSTYQTPGPLANRQSCTVVATDMVRQPDGSTIGYCLWDSIDDPEFAKAGKRPGLEVCKMFRSGFFVRRSGRRGSSDNASQGQTKIVYMVGMEHAAWACGLTTRFLMEKYGNTLGRICSHLRRKNFDSQTFVMKTQWVSKISAKSCKQCEKPFQVLSNRVNCHACGQVVCRSCTSKESVEIHTVGVVPTHICFWCLEKAGLPAPASASPRKQRTSMRIRRLESDTAVMYRASCQANALAQQREHSVSVVNADSEDDDRDSGEWAITTQGIPVQASFLRAVLWLSPPRFKEEALKPRVYAVGHKSAAALGPPGSQEEPDKSMEQTSNAKDSKKDKNSLDPLDGVATCWVAASIHVESAGCRSAFMSAAVGDQRRLSRQ</sequence>
<proteinExistence type="predicted"/>
<dbReference type="CDD" id="cd00065">
    <property type="entry name" value="FYVE_like_SF"/>
    <property type="match status" value="1"/>
</dbReference>
<protein>
    <recommendedName>
        <fullName evidence="6">FYVE-type domain-containing protein</fullName>
    </recommendedName>
</protein>
<evidence type="ECO:0000256" key="5">
    <source>
        <dbReference type="SAM" id="MobiDB-lite"/>
    </source>
</evidence>
<gene>
    <name evidence="7" type="ORF">PF001_g19749</name>
</gene>
<dbReference type="Proteomes" id="UP000437068">
    <property type="component" value="Unassembled WGS sequence"/>
</dbReference>
<organism evidence="7 8">
    <name type="scientific">Phytophthora fragariae</name>
    <dbReference type="NCBI Taxonomy" id="53985"/>
    <lineage>
        <taxon>Eukaryota</taxon>
        <taxon>Sar</taxon>
        <taxon>Stramenopiles</taxon>
        <taxon>Oomycota</taxon>
        <taxon>Peronosporomycetes</taxon>
        <taxon>Peronosporales</taxon>
        <taxon>Peronosporaceae</taxon>
        <taxon>Phytophthora</taxon>
    </lineage>
</organism>
<feature type="compositionally biased region" description="Polar residues" evidence="5">
    <location>
        <begin position="76"/>
        <end position="101"/>
    </location>
</feature>
<dbReference type="InterPro" id="IPR013083">
    <property type="entry name" value="Znf_RING/FYVE/PHD"/>
</dbReference>
<keyword evidence="3" id="KW-0862">Zinc</keyword>
<comment type="caution">
    <text evidence="7">The sequence shown here is derived from an EMBL/GenBank/DDBJ whole genome shotgun (WGS) entry which is preliminary data.</text>
</comment>
<dbReference type="Pfam" id="PF01363">
    <property type="entry name" value="FYVE"/>
    <property type="match status" value="1"/>
</dbReference>
<dbReference type="AlphaFoldDB" id="A0A6A4CIK9"/>
<dbReference type="InterPro" id="IPR017455">
    <property type="entry name" value="Znf_FYVE-rel"/>
</dbReference>
<dbReference type="Gene3D" id="3.30.40.10">
    <property type="entry name" value="Zinc/RING finger domain, C3HC4 (zinc finger)"/>
    <property type="match status" value="1"/>
</dbReference>
<evidence type="ECO:0000256" key="2">
    <source>
        <dbReference type="ARBA" id="ARBA00022771"/>
    </source>
</evidence>
<reference evidence="7 8" key="1">
    <citation type="submission" date="2018-08" db="EMBL/GenBank/DDBJ databases">
        <title>Genomic investigation of the strawberry pathogen Phytophthora fragariae indicates pathogenicity is determined by transcriptional variation in three key races.</title>
        <authorList>
            <person name="Adams T.M."/>
            <person name="Armitage A.D."/>
            <person name="Sobczyk M.K."/>
            <person name="Bates H.J."/>
            <person name="Dunwell J.M."/>
            <person name="Nellist C.F."/>
            <person name="Harrison R.J."/>
        </authorList>
    </citation>
    <scope>NUCLEOTIDE SEQUENCE [LARGE SCALE GENOMIC DNA]</scope>
    <source>
        <strain evidence="7 8">A4</strain>
    </source>
</reference>
<dbReference type="PROSITE" id="PS50178">
    <property type="entry name" value="ZF_FYVE"/>
    <property type="match status" value="1"/>
</dbReference>
<dbReference type="GO" id="GO:0008270">
    <property type="term" value="F:zinc ion binding"/>
    <property type="evidence" value="ECO:0007669"/>
    <property type="project" value="UniProtKB-KW"/>
</dbReference>
<dbReference type="PANTHER" id="PTHR13510">
    <property type="entry name" value="FYVE-FINGER-CONTAINING RAB5 EFFECTOR PROTEIN RABENOSYN-5-RELATED"/>
    <property type="match status" value="1"/>
</dbReference>
<evidence type="ECO:0000256" key="1">
    <source>
        <dbReference type="ARBA" id="ARBA00022723"/>
    </source>
</evidence>
<evidence type="ECO:0000313" key="8">
    <source>
        <dbReference type="Proteomes" id="UP000437068"/>
    </source>
</evidence>
<dbReference type="Gene3D" id="3.30.530.20">
    <property type="match status" value="1"/>
</dbReference>
<keyword evidence="1" id="KW-0479">Metal-binding</keyword>
<evidence type="ECO:0000256" key="3">
    <source>
        <dbReference type="ARBA" id="ARBA00022833"/>
    </source>
</evidence>
<dbReference type="SUPFAM" id="SSF57903">
    <property type="entry name" value="FYVE/PHD zinc finger"/>
    <property type="match status" value="1"/>
</dbReference>
<feature type="compositionally biased region" description="Low complexity" evidence="5">
    <location>
        <begin position="107"/>
        <end position="123"/>
    </location>
</feature>
<dbReference type="InterPro" id="IPR052727">
    <property type="entry name" value="Rab4/Rab5_effector"/>
</dbReference>
<name>A0A6A4CIK9_9STRA</name>
<feature type="region of interest" description="Disordered" evidence="5">
    <location>
        <begin position="76"/>
        <end position="216"/>
    </location>
</feature>
<dbReference type="EMBL" id="QXGE01001637">
    <property type="protein sequence ID" value="KAE9290101.1"/>
    <property type="molecule type" value="Genomic_DNA"/>
</dbReference>
<evidence type="ECO:0000259" key="6">
    <source>
        <dbReference type="PROSITE" id="PS50178"/>
    </source>
</evidence>
<dbReference type="PANTHER" id="PTHR13510:SF44">
    <property type="entry name" value="RABENOSYN-5"/>
    <property type="match status" value="1"/>
</dbReference>
<accession>A0A6A4CIK9</accession>
<feature type="compositionally biased region" description="Polar residues" evidence="5">
    <location>
        <begin position="147"/>
        <end position="164"/>
    </location>
</feature>
<feature type="compositionally biased region" description="Polar residues" evidence="5">
    <location>
        <begin position="197"/>
        <end position="206"/>
    </location>
</feature>
<feature type="domain" description="FYVE-type" evidence="6">
    <location>
        <begin position="467"/>
        <end position="527"/>
    </location>
</feature>
<keyword evidence="2 4" id="KW-0863">Zinc-finger</keyword>
<dbReference type="InterPro" id="IPR023393">
    <property type="entry name" value="START-like_dom_sf"/>
</dbReference>
<evidence type="ECO:0000313" key="7">
    <source>
        <dbReference type="EMBL" id="KAE9290101.1"/>
    </source>
</evidence>
<dbReference type="SUPFAM" id="SSF55961">
    <property type="entry name" value="Bet v1-like"/>
    <property type="match status" value="1"/>
</dbReference>
<feature type="region of interest" description="Disordered" evidence="5">
    <location>
        <begin position="632"/>
        <end position="665"/>
    </location>
</feature>